<feature type="chain" id="PRO_5012979037" description="Pentapeptide MXKDX repeat protein" evidence="2">
    <location>
        <begin position="21"/>
        <end position="120"/>
    </location>
</feature>
<organism evidence="3 4">
    <name type="scientific">Dyadobacter psychrophilus</name>
    <dbReference type="NCBI Taxonomy" id="651661"/>
    <lineage>
        <taxon>Bacteria</taxon>
        <taxon>Pseudomonadati</taxon>
        <taxon>Bacteroidota</taxon>
        <taxon>Cytophagia</taxon>
        <taxon>Cytophagales</taxon>
        <taxon>Spirosomataceae</taxon>
        <taxon>Dyadobacter</taxon>
    </lineage>
</organism>
<evidence type="ECO:0000313" key="4">
    <source>
        <dbReference type="Proteomes" id="UP000190897"/>
    </source>
</evidence>
<feature type="compositionally biased region" description="Polar residues" evidence="1">
    <location>
        <begin position="49"/>
        <end position="58"/>
    </location>
</feature>
<evidence type="ECO:0008006" key="5">
    <source>
        <dbReference type="Google" id="ProtNLM"/>
    </source>
</evidence>
<feature type="compositionally biased region" description="Polar residues" evidence="1">
    <location>
        <begin position="23"/>
        <end position="39"/>
    </location>
</feature>
<keyword evidence="4" id="KW-1185">Reference proteome</keyword>
<dbReference type="RefSeq" id="WP_082216634.1">
    <property type="nucleotide sequence ID" value="NZ_FUZA01000006.1"/>
</dbReference>
<dbReference type="Proteomes" id="UP000190897">
    <property type="component" value="Unassembled WGS sequence"/>
</dbReference>
<dbReference type="EMBL" id="FUZA01000006">
    <property type="protein sequence ID" value="SKC09530.1"/>
    <property type="molecule type" value="Genomic_DNA"/>
</dbReference>
<proteinExistence type="predicted"/>
<evidence type="ECO:0000256" key="2">
    <source>
        <dbReference type="SAM" id="SignalP"/>
    </source>
</evidence>
<feature type="region of interest" description="Disordered" evidence="1">
    <location>
        <begin position="23"/>
        <end position="120"/>
    </location>
</feature>
<feature type="compositionally biased region" description="Polar residues" evidence="1">
    <location>
        <begin position="76"/>
        <end position="85"/>
    </location>
</feature>
<dbReference type="AlphaFoldDB" id="A0A1T5GMH7"/>
<feature type="compositionally biased region" description="Basic and acidic residues" evidence="1">
    <location>
        <begin position="102"/>
        <end position="120"/>
    </location>
</feature>
<dbReference type="OrthoDB" id="963908at2"/>
<accession>A0A1T5GMH7</accession>
<keyword evidence="2" id="KW-0732">Signal</keyword>
<protein>
    <recommendedName>
        <fullName evidence="5">Pentapeptide MXKDX repeat protein</fullName>
    </recommendedName>
</protein>
<feature type="signal peptide" evidence="2">
    <location>
        <begin position="1"/>
        <end position="20"/>
    </location>
</feature>
<sequence>MKKLIASFIFVFAITSAVYAQTTTQSTNPKQQGTATADSSKAGGKNEGTDTQGTTQGANHEIGNDKATQPGKAGQVNGSNATSGTGKEGNEAKGKPNATKMNKGDASLKKDDKSASKKEN</sequence>
<name>A0A1T5GMH7_9BACT</name>
<evidence type="ECO:0000256" key="1">
    <source>
        <dbReference type="SAM" id="MobiDB-lite"/>
    </source>
</evidence>
<gene>
    <name evidence="3" type="ORF">SAMN05660293_04123</name>
</gene>
<reference evidence="4" key="1">
    <citation type="submission" date="2017-02" db="EMBL/GenBank/DDBJ databases">
        <authorList>
            <person name="Varghese N."/>
            <person name="Submissions S."/>
        </authorList>
    </citation>
    <scope>NUCLEOTIDE SEQUENCE [LARGE SCALE GENOMIC DNA]</scope>
    <source>
        <strain evidence="4">DSM 22270</strain>
    </source>
</reference>
<evidence type="ECO:0000313" key="3">
    <source>
        <dbReference type="EMBL" id="SKC09530.1"/>
    </source>
</evidence>